<organism evidence="1 2">
    <name type="scientific">Mycena sanguinolenta</name>
    <dbReference type="NCBI Taxonomy" id="230812"/>
    <lineage>
        <taxon>Eukaryota</taxon>
        <taxon>Fungi</taxon>
        <taxon>Dikarya</taxon>
        <taxon>Basidiomycota</taxon>
        <taxon>Agaricomycotina</taxon>
        <taxon>Agaricomycetes</taxon>
        <taxon>Agaricomycetidae</taxon>
        <taxon>Agaricales</taxon>
        <taxon>Marasmiineae</taxon>
        <taxon>Mycenaceae</taxon>
        <taxon>Mycena</taxon>
    </lineage>
</organism>
<proteinExistence type="predicted"/>
<name>A0A8H6Z544_9AGAR</name>
<accession>A0A8H6Z544</accession>
<comment type="caution">
    <text evidence="1">The sequence shown here is derived from an EMBL/GenBank/DDBJ whole genome shotgun (WGS) entry which is preliminary data.</text>
</comment>
<sequence length="297" mass="33075">MRIFRGVESLNAPLTQFVRQCVVNLLSNRAFLALLANCMGFLPDSASPADIDALTMKIKALIEEHNPILLECQVFDEPSTWGRTVRTASGMISVYISKALTTALEVTPLDAPNSPLLATLAVTKIVHQLCHWMRFLLSGPMATPTPHVSHSAYEESGYALEIATSQLLSINYFRNEEHTLTGGQVSRVKALCLEAGPLWTAEQIKCNDGPPPTEYCLVDIELGKRLFRMKDGEELSFPMFNIANLDVVGKHWEYDMCYRVRDQCKGEEQAPPRVLYGLRRPSSCRDDRDEGVSVSAL</sequence>
<protein>
    <submittedName>
        <fullName evidence="1">Uncharacterized protein</fullName>
    </submittedName>
</protein>
<evidence type="ECO:0000313" key="1">
    <source>
        <dbReference type="EMBL" id="KAF7370882.1"/>
    </source>
</evidence>
<evidence type="ECO:0000313" key="2">
    <source>
        <dbReference type="Proteomes" id="UP000623467"/>
    </source>
</evidence>
<keyword evidence="2" id="KW-1185">Reference proteome</keyword>
<gene>
    <name evidence="1" type="ORF">MSAN_00722100</name>
</gene>
<dbReference type="Proteomes" id="UP000623467">
    <property type="component" value="Unassembled WGS sequence"/>
</dbReference>
<dbReference type="OrthoDB" id="3052663at2759"/>
<dbReference type="EMBL" id="JACAZH010000004">
    <property type="protein sequence ID" value="KAF7370882.1"/>
    <property type="molecule type" value="Genomic_DNA"/>
</dbReference>
<dbReference type="AlphaFoldDB" id="A0A8H6Z544"/>
<reference evidence="1" key="1">
    <citation type="submission" date="2020-05" db="EMBL/GenBank/DDBJ databases">
        <title>Mycena genomes resolve the evolution of fungal bioluminescence.</title>
        <authorList>
            <person name="Tsai I.J."/>
        </authorList>
    </citation>
    <scope>NUCLEOTIDE SEQUENCE</scope>
    <source>
        <strain evidence="1">160909Yilan</strain>
    </source>
</reference>